<evidence type="ECO:0000256" key="5">
    <source>
        <dbReference type="ARBA" id="ARBA00023242"/>
    </source>
</evidence>
<organism evidence="7 8">
    <name type="scientific">Paraphoma chrysanthemicola</name>
    <dbReference type="NCBI Taxonomy" id="798071"/>
    <lineage>
        <taxon>Eukaryota</taxon>
        <taxon>Fungi</taxon>
        <taxon>Dikarya</taxon>
        <taxon>Ascomycota</taxon>
        <taxon>Pezizomycotina</taxon>
        <taxon>Dothideomycetes</taxon>
        <taxon>Pleosporomycetidae</taxon>
        <taxon>Pleosporales</taxon>
        <taxon>Pleosporineae</taxon>
        <taxon>Phaeosphaeriaceae</taxon>
        <taxon>Paraphoma</taxon>
    </lineage>
</organism>
<feature type="region of interest" description="Disordered" evidence="6">
    <location>
        <begin position="509"/>
        <end position="548"/>
    </location>
</feature>
<dbReference type="PANTHER" id="PTHR31845:SF10">
    <property type="entry name" value="ZN(II)2CYS6 TRANSCRIPTION FACTOR (EUROFUNG)"/>
    <property type="match status" value="1"/>
</dbReference>
<evidence type="ECO:0008006" key="9">
    <source>
        <dbReference type="Google" id="ProtNLM"/>
    </source>
</evidence>
<evidence type="ECO:0000313" key="7">
    <source>
        <dbReference type="EMBL" id="KAH7093732.1"/>
    </source>
</evidence>
<evidence type="ECO:0000313" key="8">
    <source>
        <dbReference type="Proteomes" id="UP000813461"/>
    </source>
</evidence>
<evidence type="ECO:0000256" key="6">
    <source>
        <dbReference type="SAM" id="MobiDB-lite"/>
    </source>
</evidence>
<name>A0A8K0RFN5_9PLEO</name>
<dbReference type="EMBL" id="JAGMVJ010000002">
    <property type="protein sequence ID" value="KAH7093732.1"/>
    <property type="molecule type" value="Genomic_DNA"/>
</dbReference>
<keyword evidence="5" id="KW-0539">Nucleus</keyword>
<keyword evidence="3" id="KW-0238">DNA-binding</keyword>
<protein>
    <recommendedName>
        <fullName evidence="9">Transcription factor domain-containing protein</fullName>
    </recommendedName>
</protein>
<dbReference type="AlphaFoldDB" id="A0A8K0RFN5"/>
<feature type="compositionally biased region" description="Low complexity" evidence="6">
    <location>
        <begin position="509"/>
        <end position="525"/>
    </location>
</feature>
<evidence type="ECO:0000256" key="4">
    <source>
        <dbReference type="ARBA" id="ARBA00023163"/>
    </source>
</evidence>
<feature type="compositionally biased region" description="Polar residues" evidence="6">
    <location>
        <begin position="16"/>
        <end position="26"/>
    </location>
</feature>
<dbReference type="Proteomes" id="UP000813461">
    <property type="component" value="Unassembled WGS sequence"/>
</dbReference>
<dbReference type="InterPro" id="IPR051089">
    <property type="entry name" value="prtT"/>
</dbReference>
<dbReference type="PANTHER" id="PTHR31845">
    <property type="entry name" value="FINGER DOMAIN PROTEIN, PUTATIVE-RELATED"/>
    <property type="match status" value="1"/>
</dbReference>
<feature type="compositionally biased region" description="Polar residues" evidence="6">
    <location>
        <begin position="38"/>
        <end position="48"/>
    </location>
</feature>
<proteinExistence type="predicted"/>
<feature type="region of interest" description="Disordered" evidence="6">
    <location>
        <begin position="1"/>
        <end position="48"/>
    </location>
</feature>
<comment type="caution">
    <text evidence="7">The sequence shown here is derived from an EMBL/GenBank/DDBJ whole genome shotgun (WGS) entry which is preliminary data.</text>
</comment>
<dbReference type="CDD" id="cd12148">
    <property type="entry name" value="fungal_TF_MHR"/>
    <property type="match status" value="1"/>
</dbReference>
<evidence type="ECO:0000256" key="3">
    <source>
        <dbReference type="ARBA" id="ARBA00023125"/>
    </source>
</evidence>
<dbReference type="GO" id="GO:0000981">
    <property type="term" value="F:DNA-binding transcription factor activity, RNA polymerase II-specific"/>
    <property type="evidence" value="ECO:0007669"/>
    <property type="project" value="TreeGrafter"/>
</dbReference>
<keyword evidence="8" id="KW-1185">Reference proteome</keyword>
<keyword evidence="4" id="KW-0804">Transcription</keyword>
<gene>
    <name evidence="7" type="ORF">FB567DRAFT_588155</name>
</gene>
<reference evidence="7" key="1">
    <citation type="journal article" date="2021" name="Nat. Commun.">
        <title>Genetic determinants of endophytism in the Arabidopsis root mycobiome.</title>
        <authorList>
            <person name="Mesny F."/>
            <person name="Miyauchi S."/>
            <person name="Thiergart T."/>
            <person name="Pickel B."/>
            <person name="Atanasova L."/>
            <person name="Karlsson M."/>
            <person name="Huettel B."/>
            <person name="Barry K.W."/>
            <person name="Haridas S."/>
            <person name="Chen C."/>
            <person name="Bauer D."/>
            <person name="Andreopoulos W."/>
            <person name="Pangilinan J."/>
            <person name="LaButti K."/>
            <person name="Riley R."/>
            <person name="Lipzen A."/>
            <person name="Clum A."/>
            <person name="Drula E."/>
            <person name="Henrissat B."/>
            <person name="Kohler A."/>
            <person name="Grigoriev I.V."/>
            <person name="Martin F.M."/>
            <person name="Hacquard S."/>
        </authorList>
    </citation>
    <scope>NUCLEOTIDE SEQUENCE</scope>
    <source>
        <strain evidence="7">MPI-SDFR-AT-0120</strain>
    </source>
</reference>
<dbReference type="OrthoDB" id="5226580at2759"/>
<evidence type="ECO:0000256" key="2">
    <source>
        <dbReference type="ARBA" id="ARBA00023015"/>
    </source>
</evidence>
<comment type="subcellular location">
    <subcellularLocation>
        <location evidence="1">Nucleus</location>
    </subcellularLocation>
</comment>
<keyword evidence="2" id="KW-0805">Transcription regulation</keyword>
<accession>A0A8K0RFN5</accession>
<dbReference type="GO" id="GO:0005634">
    <property type="term" value="C:nucleus"/>
    <property type="evidence" value="ECO:0007669"/>
    <property type="project" value="UniProtKB-SubCell"/>
</dbReference>
<sequence length="604" mass="66379">MGMLSSTNKDSDSHLAATQNTSQSAGSPDPVAQPYVTPENTDSAPSTSAFAEYDPVEAGLLQEDDAFKLLEEFRAENAQFFPFVLVDQSISANEFRHQQPFLFLSIMAVMSYRTPSIQNAIADAFKEQVALRFMECSLKGLEAVQALLVHAAYYQFFYRPGKQQLALIVQMCVATTQDLGLAIKCRDRDISPSSVHFSLAENRALLGTYYIAAVFAQAWRKRTSVPYTRAIARACQSISQSPESPSDLLISPLVQSAEMMCRISDYFSYDSVEDSEVHGERLVELSTGNFHVELERFRDSLDESTKRNVALQLACDMIDVLIYECSFYGNLWQSPSSTSAIPVSEVRTRMLQRSLVASQRFAATLLGIAPSSLHHLAFPAWSSWFYSTMLVVKIAILRQTGSTGSLRVGSVPHAVGDFLPREFGGSATQDICQMTATLSQATIKEGAALTEEAELISIFESFIKKLKAVVPSSEEISCASARKPFLHKVATLQTGLLAGIKKLTEGTSAQSSSHSATTISLASHSDSTTTSDIKVSSGYDPGQTPRPELASQYVPSMYQMPFVEPLNFAYIDDYSSIDPETTPQLPLDDWLWTMATTDGNMFTL</sequence>
<dbReference type="GO" id="GO:0000976">
    <property type="term" value="F:transcription cis-regulatory region binding"/>
    <property type="evidence" value="ECO:0007669"/>
    <property type="project" value="TreeGrafter"/>
</dbReference>
<evidence type="ECO:0000256" key="1">
    <source>
        <dbReference type="ARBA" id="ARBA00004123"/>
    </source>
</evidence>